<dbReference type="EMBL" id="KV918810">
    <property type="protein sequence ID" value="OSX78542.1"/>
    <property type="molecule type" value="Genomic_DNA"/>
</dbReference>
<feature type="compositionally biased region" description="Basic and acidic residues" evidence="1">
    <location>
        <begin position="366"/>
        <end position="379"/>
    </location>
</feature>
<evidence type="ECO:0000313" key="2">
    <source>
        <dbReference type="EMBL" id="OSX78542.1"/>
    </source>
</evidence>
<accession>A0A1X6PCF2</accession>
<sequence>MNCRSALSEHPHLSTNYCDHRRNAVCSSAAPDLAIQYIAEAAAPTCKSESLSACHHTMINQRTSRLAHTETSPQKPHRRLGRPPKATLRAPSTGTRGHPAVPPPQTRHPSIAHLLLRARLDLDELARPAPRHPSRCRANLNERRRRRDHRRRRRRHVQCRPLRGGKRRRVGRRDWRRRRRRRRWQGYQPPRDARRGAARPRHGCGAHAVGTAAARGGGDQRQHRQRKRLPPGGSERRPHGAAERRGWHPAGERESTPAAFGRDRHGEASAQLSRVDRVWGGEKVAAGARRGAGKGGAPAAAVRADDGEPRGVRCGSGRRRGRPGRKGAADLRRLRQGGRLVDRRQVGRASREARHVKVQSDGPEEQEGHDGDTGEKNENGEAVAQRATHTGRRVDGGDRRGDGRAGSTTRHGCRGGRGRGQRRRSGSLAREERREAARSGRPEAWRRDAGWRPSTRRLGSSELNDRGGREVA</sequence>
<feature type="region of interest" description="Disordered" evidence="1">
    <location>
        <begin position="286"/>
        <end position="472"/>
    </location>
</feature>
<evidence type="ECO:0000256" key="1">
    <source>
        <dbReference type="SAM" id="MobiDB-lite"/>
    </source>
</evidence>
<name>A0A1X6PCF2_PORUM</name>
<organism evidence="2 3">
    <name type="scientific">Porphyra umbilicalis</name>
    <name type="common">Purple laver</name>
    <name type="synonym">Red alga</name>
    <dbReference type="NCBI Taxonomy" id="2786"/>
    <lineage>
        <taxon>Eukaryota</taxon>
        <taxon>Rhodophyta</taxon>
        <taxon>Bangiophyceae</taxon>
        <taxon>Bangiales</taxon>
        <taxon>Bangiaceae</taxon>
        <taxon>Porphyra</taxon>
    </lineage>
</organism>
<feature type="compositionally biased region" description="Polar residues" evidence="1">
    <location>
        <begin position="61"/>
        <end position="74"/>
    </location>
</feature>
<dbReference type="AlphaFoldDB" id="A0A1X6PCF2"/>
<keyword evidence="3" id="KW-1185">Reference proteome</keyword>
<feature type="region of interest" description="Disordered" evidence="1">
    <location>
        <begin position="125"/>
        <end position="269"/>
    </location>
</feature>
<proteinExistence type="predicted"/>
<feature type="compositionally biased region" description="Basic residues" evidence="1">
    <location>
        <begin position="316"/>
        <end position="325"/>
    </location>
</feature>
<feature type="compositionally biased region" description="Basic and acidic residues" evidence="1">
    <location>
        <begin position="463"/>
        <end position="472"/>
    </location>
</feature>
<feature type="compositionally biased region" description="Low complexity" evidence="1">
    <location>
        <begin position="205"/>
        <end position="214"/>
    </location>
</feature>
<feature type="compositionally biased region" description="Basic and acidic residues" evidence="1">
    <location>
        <begin position="340"/>
        <end position="355"/>
    </location>
</feature>
<evidence type="ECO:0000313" key="3">
    <source>
        <dbReference type="Proteomes" id="UP000218209"/>
    </source>
</evidence>
<feature type="region of interest" description="Disordered" evidence="1">
    <location>
        <begin position="61"/>
        <end position="108"/>
    </location>
</feature>
<protein>
    <submittedName>
        <fullName evidence="2">Uncharacterized protein</fullName>
    </submittedName>
</protein>
<feature type="compositionally biased region" description="Basic and acidic residues" evidence="1">
    <location>
        <begin position="429"/>
        <end position="450"/>
    </location>
</feature>
<dbReference type="Proteomes" id="UP000218209">
    <property type="component" value="Unassembled WGS sequence"/>
</dbReference>
<feature type="compositionally biased region" description="Basic and acidic residues" evidence="1">
    <location>
        <begin position="234"/>
        <end position="267"/>
    </location>
</feature>
<gene>
    <name evidence="2" type="ORF">BU14_0106s0008</name>
</gene>
<feature type="compositionally biased region" description="Basic residues" evidence="1">
    <location>
        <begin position="143"/>
        <end position="184"/>
    </location>
</feature>
<reference evidence="2 3" key="1">
    <citation type="submission" date="2017-03" db="EMBL/GenBank/DDBJ databases">
        <title>WGS assembly of Porphyra umbilicalis.</title>
        <authorList>
            <person name="Brawley S.H."/>
            <person name="Blouin N.A."/>
            <person name="Ficko-Blean E."/>
            <person name="Wheeler G.L."/>
            <person name="Lohr M."/>
            <person name="Goodson H.V."/>
            <person name="Jenkins J.W."/>
            <person name="Blaby-Haas C.E."/>
            <person name="Helliwell K.E."/>
            <person name="Chan C."/>
            <person name="Marriage T."/>
            <person name="Bhattacharya D."/>
            <person name="Klein A.S."/>
            <person name="Badis Y."/>
            <person name="Brodie J."/>
            <person name="Cao Y."/>
            <person name="Collen J."/>
            <person name="Dittami S.M."/>
            <person name="Gachon C.M."/>
            <person name="Green B.R."/>
            <person name="Karpowicz S."/>
            <person name="Kim J.W."/>
            <person name="Kudahl U."/>
            <person name="Lin S."/>
            <person name="Michel G."/>
            <person name="Mittag M."/>
            <person name="Olson B.J."/>
            <person name="Pangilinan J."/>
            <person name="Peng Y."/>
            <person name="Qiu H."/>
            <person name="Shu S."/>
            <person name="Singer J.T."/>
            <person name="Smith A.G."/>
            <person name="Sprecher B.N."/>
            <person name="Wagner V."/>
            <person name="Wang W."/>
            <person name="Wang Z.-Y."/>
            <person name="Yan J."/>
            <person name="Yarish C."/>
            <person name="Zoeuner-Riek S."/>
            <person name="Zhuang Y."/>
            <person name="Zou Y."/>
            <person name="Lindquist E.A."/>
            <person name="Grimwood J."/>
            <person name="Barry K."/>
            <person name="Rokhsar D.S."/>
            <person name="Schmutz J."/>
            <person name="Stiller J.W."/>
            <person name="Grossman A.R."/>
            <person name="Prochnik S.E."/>
        </authorList>
    </citation>
    <scope>NUCLEOTIDE SEQUENCE [LARGE SCALE GENOMIC DNA]</scope>
    <source>
        <strain evidence="2">4086291</strain>
    </source>
</reference>
<feature type="compositionally biased region" description="Basic residues" evidence="1">
    <location>
        <begin position="411"/>
        <end position="425"/>
    </location>
</feature>
<feature type="compositionally biased region" description="Basic and acidic residues" evidence="1">
    <location>
        <begin position="392"/>
        <end position="403"/>
    </location>
</feature>